<name>M7AU89_CHEMY</name>
<evidence type="ECO:0000256" key="3">
    <source>
        <dbReference type="ARBA" id="ARBA00022692"/>
    </source>
</evidence>
<dbReference type="STRING" id="8469.M7AU89"/>
<reference evidence="9" key="1">
    <citation type="journal article" date="2013" name="Nat. Genet.">
        <title>The draft genomes of soft-shell turtle and green sea turtle yield insights into the development and evolution of the turtle-specific body plan.</title>
        <authorList>
            <person name="Wang Z."/>
            <person name="Pascual-Anaya J."/>
            <person name="Zadissa A."/>
            <person name="Li W."/>
            <person name="Niimura Y."/>
            <person name="Huang Z."/>
            <person name="Li C."/>
            <person name="White S."/>
            <person name="Xiong Z."/>
            <person name="Fang D."/>
            <person name="Wang B."/>
            <person name="Ming Y."/>
            <person name="Chen Y."/>
            <person name="Zheng Y."/>
            <person name="Kuraku S."/>
            <person name="Pignatelli M."/>
            <person name="Herrero J."/>
            <person name="Beal K."/>
            <person name="Nozawa M."/>
            <person name="Li Q."/>
            <person name="Wang J."/>
            <person name="Zhang H."/>
            <person name="Yu L."/>
            <person name="Shigenobu S."/>
            <person name="Wang J."/>
            <person name="Liu J."/>
            <person name="Flicek P."/>
            <person name="Searle S."/>
            <person name="Wang J."/>
            <person name="Kuratani S."/>
            <person name="Yin Y."/>
            <person name="Aken B."/>
            <person name="Zhang G."/>
            <person name="Irie N."/>
        </authorList>
    </citation>
    <scope>NUCLEOTIDE SEQUENCE [LARGE SCALE GENOMIC DNA]</scope>
</reference>
<evidence type="ECO:0000313" key="8">
    <source>
        <dbReference type="EMBL" id="EMP28986.1"/>
    </source>
</evidence>
<dbReference type="EMBL" id="KB559679">
    <property type="protein sequence ID" value="EMP28986.1"/>
    <property type="molecule type" value="Genomic_DNA"/>
</dbReference>
<dbReference type="PANTHER" id="PTHR23033">
    <property type="entry name" value="BETA1,3-GALACTOSYLTRANSFERASE"/>
    <property type="match status" value="1"/>
</dbReference>
<keyword evidence="8" id="KW-0328">Glycosyltransferase</keyword>
<comment type="subcellular location">
    <subcellularLocation>
        <location evidence="1">Membrane</location>
        <topology evidence="1">Single-pass type II membrane protein</topology>
    </subcellularLocation>
</comment>
<evidence type="ECO:0000313" key="9">
    <source>
        <dbReference type="Proteomes" id="UP000031443"/>
    </source>
</evidence>
<evidence type="ECO:0000256" key="4">
    <source>
        <dbReference type="ARBA" id="ARBA00022968"/>
    </source>
</evidence>
<dbReference type="PANTHER" id="PTHR23033:SF9">
    <property type="entry name" value="GLYCOPROTEIN-N-ACETYLGALACTOSAMINE 3-BETA-GALACTOSYLTRANSFERASE 1-A"/>
    <property type="match status" value="1"/>
</dbReference>
<evidence type="ECO:0000256" key="1">
    <source>
        <dbReference type="ARBA" id="ARBA00004606"/>
    </source>
</evidence>
<feature type="transmembrane region" description="Helical" evidence="7">
    <location>
        <begin position="101"/>
        <end position="121"/>
    </location>
</feature>
<protein>
    <submittedName>
        <fullName evidence="8">Glycoprotein-N-acetylgalactosamine 3-beta-galactosyltransferase 1-B</fullName>
    </submittedName>
</protein>
<accession>M7AU89</accession>
<keyword evidence="3 7" id="KW-0812">Transmembrane</keyword>
<evidence type="ECO:0000256" key="2">
    <source>
        <dbReference type="ARBA" id="ARBA00006462"/>
    </source>
</evidence>
<sequence>MTTPSCSCRVKPSLGSMVLGGFKGSWLTFHVGIVIGFLSTFYLLNGLLWPQPPGPESQTPHPDVDPFWVVQQLALLSAGHPHLSDRTCRLAMKLLPRRQELWLCLGMAVGLAMGFTFIYAFRTEQSTSALVRRTHHCRRPALLTGGAGYVLSKEALRRFVEGFRTQVCSHTTSVEDLALGQCMEKVGVQAGDSRDTEGRETFHPFPPEKHLMENLRIDRFYPSYSFYPVLVGTQSCSDLSISFHYVSPEEMYLLEYLSQHLRPYGYRPRYQPAPRTWNRTEPREG</sequence>
<dbReference type="AlphaFoldDB" id="M7AU89"/>
<gene>
    <name evidence="8" type="ORF">UY3_13926</name>
</gene>
<dbReference type="GO" id="GO:0016020">
    <property type="term" value="C:membrane"/>
    <property type="evidence" value="ECO:0007669"/>
    <property type="project" value="UniProtKB-SubCell"/>
</dbReference>
<evidence type="ECO:0000256" key="6">
    <source>
        <dbReference type="ARBA" id="ARBA00023136"/>
    </source>
</evidence>
<evidence type="ECO:0000256" key="5">
    <source>
        <dbReference type="ARBA" id="ARBA00022989"/>
    </source>
</evidence>
<keyword evidence="8" id="KW-0808">Transferase</keyword>
<keyword evidence="9" id="KW-1185">Reference proteome</keyword>
<dbReference type="Proteomes" id="UP000031443">
    <property type="component" value="Unassembled WGS sequence"/>
</dbReference>
<keyword evidence="4" id="KW-0735">Signal-anchor</keyword>
<dbReference type="InterPro" id="IPR026050">
    <property type="entry name" value="C1GALT1/C1GALT1_chp1"/>
</dbReference>
<keyword evidence="6 7" id="KW-0472">Membrane</keyword>
<evidence type="ECO:0000256" key="7">
    <source>
        <dbReference type="SAM" id="Phobius"/>
    </source>
</evidence>
<organism evidence="8 9">
    <name type="scientific">Chelonia mydas</name>
    <name type="common">Green sea-turtle</name>
    <name type="synonym">Chelonia agassizi</name>
    <dbReference type="NCBI Taxonomy" id="8469"/>
    <lineage>
        <taxon>Eukaryota</taxon>
        <taxon>Metazoa</taxon>
        <taxon>Chordata</taxon>
        <taxon>Craniata</taxon>
        <taxon>Vertebrata</taxon>
        <taxon>Euteleostomi</taxon>
        <taxon>Archelosauria</taxon>
        <taxon>Testudinata</taxon>
        <taxon>Testudines</taxon>
        <taxon>Cryptodira</taxon>
        <taxon>Durocryptodira</taxon>
        <taxon>Americhelydia</taxon>
        <taxon>Chelonioidea</taxon>
        <taxon>Cheloniidae</taxon>
        <taxon>Chelonia</taxon>
    </lineage>
</organism>
<dbReference type="Gene3D" id="3.90.550.50">
    <property type="match status" value="1"/>
</dbReference>
<feature type="transmembrane region" description="Helical" evidence="7">
    <location>
        <begin position="26"/>
        <end position="44"/>
    </location>
</feature>
<keyword evidence="5 7" id="KW-1133">Transmembrane helix</keyword>
<proteinExistence type="inferred from homology"/>
<comment type="similarity">
    <text evidence="2">Belongs to the glycosyltransferase 31 family. Beta3-Gal-T subfamily.</text>
</comment>
<dbReference type="GO" id="GO:0016263">
    <property type="term" value="F:glycoprotein-N-acetylgalactosamine 3-beta-galactosyltransferase activity"/>
    <property type="evidence" value="ECO:0007669"/>
    <property type="project" value="TreeGrafter"/>
</dbReference>